<dbReference type="RefSeq" id="XP_001325736.1">
    <property type="nucleotide sequence ID" value="XM_001325701.1"/>
</dbReference>
<protein>
    <submittedName>
        <fullName evidence="2">Uncharacterized protein</fullName>
    </submittedName>
</protein>
<dbReference type="VEuPathDB" id="TrichDB:TVAG_343420"/>
<dbReference type="VEuPathDB" id="TrichDB:TVAGG3_0320040"/>
<keyword evidence="1" id="KW-1133">Transmembrane helix</keyword>
<reference evidence="2" key="1">
    <citation type="submission" date="2006-10" db="EMBL/GenBank/DDBJ databases">
        <authorList>
            <person name="Amadeo P."/>
            <person name="Zhao Q."/>
            <person name="Wortman J."/>
            <person name="Fraser-Liggett C."/>
            <person name="Carlton J."/>
        </authorList>
    </citation>
    <scope>NUCLEOTIDE SEQUENCE</scope>
    <source>
        <strain evidence="2">G3</strain>
    </source>
</reference>
<name>A2E1E6_TRIV3</name>
<evidence type="ECO:0000256" key="1">
    <source>
        <dbReference type="SAM" id="Phobius"/>
    </source>
</evidence>
<proteinExistence type="predicted"/>
<keyword evidence="1" id="KW-0472">Membrane</keyword>
<organism evidence="2 3">
    <name type="scientific">Trichomonas vaginalis (strain ATCC PRA-98 / G3)</name>
    <dbReference type="NCBI Taxonomy" id="412133"/>
    <lineage>
        <taxon>Eukaryota</taxon>
        <taxon>Metamonada</taxon>
        <taxon>Parabasalia</taxon>
        <taxon>Trichomonadida</taxon>
        <taxon>Trichomonadidae</taxon>
        <taxon>Trichomonas</taxon>
    </lineage>
</organism>
<dbReference type="KEGG" id="tva:4771492"/>
<dbReference type="Proteomes" id="UP000001542">
    <property type="component" value="Unassembled WGS sequence"/>
</dbReference>
<dbReference type="AlphaFoldDB" id="A2E1E6"/>
<evidence type="ECO:0000313" key="3">
    <source>
        <dbReference type="Proteomes" id="UP000001542"/>
    </source>
</evidence>
<accession>A2E1E6</accession>
<feature type="transmembrane region" description="Helical" evidence="1">
    <location>
        <begin position="90"/>
        <end position="112"/>
    </location>
</feature>
<feature type="transmembrane region" description="Helical" evidence="1">
    <location>
        <begin position="160"/>
        <end position="188"/>
    </location>
</feature>
<dbReference type="EMBL" id="DS113284">
    <property type="protein sequence ID" value="EAY13513.1"/>
    <property type="molecule type" value="Genomic_DNA"/>
</dbReference>
<evidence type="ECO:0000313" key="2">
    <source>
        <dbReference type="EMBL" id="EAY13513.1"/>
    </source>
</evidence>
<feature type="transmembrane region" description="Helical" evidence="1">
    <location>
        <begin position="224"/>
        <end position="250"/>
    </location>
</feature>
<reference evidence="2" key="2">
    <citation type="journal article" date="2007" name="Science">
        <title>Draft genome sequence of the sexually transmitted pathogen Trichomonas vaginalis.</title>
        <authorList>
            <person name="Carlton J.M."/>
            <person name="Hirt R.P."/>
            <person name="Silva J.C."/>
            <person name="Delcher A.L."/>
            <person name="Schatz M."/>
            <person name="Zhao Q."/>
            <person name="Wortman J.R."/>
            <person name="Bidwell S.L."/>
            <person name="Alsmark U.C.M."/>
            <person name="Besteiro S."/>
            <person name="Sicheritz-Ponten T."/>
            <person name="Noel C.J."/>
            <person name="Dacks J.B."/>
            <person name="Foster P.G."/>
            <person name="Simillion C."/>
            <person name="Van de Peer Y."/>
            <person name="Miranda-Saavedra D."/>
            <person name="Barton G.J."/>
            <person name="Westrop G.D."/>
            <person name="Mueller S."/>
            <person name="Dessi D."/>
            <person name="Fiori P.L."/>
            <person name="Ren Q."/>
            <person name="Paulsen I."/>
            <person name="Zhang H."/>
            <person name="Bastida-Corcuera F.D."/>
            <person name="Simoes-Barbosa A."/>
            <person name="Brown M.T."/>
            <person name="Hayes R.D."/>
            <person name="Mukherjee M."/>
            <person name="Okumura C.Y."/>
            <person name="Schneider R."/>
            <person name="Smith A.J."/>
            <person name="Vanacova S."/>
            <person name="Villalvazo M."/>
            <person name="Haas B.J."/>
            <person name="Pertea M."/>
            <person name="Feldblyum T.V."/>
            <person name="Utterback T.R."/>
            <person name="Shu C.L."/>
            <person name="Osoegawa K."/>
            <person name="de Jong P.J."/>
            <person name="Hrdy I."/>
            <person name="Horvathova L."/>
            <person name="Zubacova Z."/>
            <person name="Dolezal P."/>
            <person name="Malik S.B."/>
            <person name="Logsdon J.M. Jr."/>
            <person name="Henze K."/>
            <person name="Gupta A."/>
            <person name="Wang C.C."/>
            <person name="Dunne R.L."/>
            <person name="Upcroft J.A."/>
            <person name="Upcroft P."/>
            <person name="White O."/>
            <person name="Salzberg S.L."/>
            <person name="Tang P."/>
            <person name="Chiu C.-H."/>
            <person name="Lee Y.-S."/>
            <person name="Embley T.M."/>
            <person name="Coombs G.H."/>
            <person name="Mottram J.C."/>
            <person name="Tachezy J."/>
            <person name="Fraser-Liggett C.M."/>
            <person name="Johnson P.J."/>
        </authorList>
    </citation>
    <scope>NUCLEOTIDE SEQUENCE [LARGE SCALE GENOMIC DNA]</scope>
    <source>
        <strain evidence="2">G3</strain>
    </source>
</reference>
<sequence length="253" mass="28810">MSHIQKLQTFEIKYDKDKNQFTFLNQHFVKSLDNLYSNIDMKNDSAVGTYHISFVYEENTSDIEGIFMEGSPMTKVPKSEISFIKYTVDVIYGLGLFALIVCIISLTIVLTLVFKKKDLKPLKYLIVCSVINFLCIIEPVFLFVTKSINNFVDLEWKIQLLVFIIIGVSTLRLLFSVISIVIVCVIIYDNSLEGPKSIQFETVDLINPKNDETGNHQLPVCIQYVAYSCPFITLFVSVVLTILGMILGLYKVN</sequence>
<keyword evidence="3" id="KW-1185">Reference proteome</keyword>
<keyword evidence="1" id="KW-0812">Transmembrane</keyword>
<gene>
    <name evidence="2" type="ORF">TVAG_343420</name>
</gene>
<feature type="transmembrane region" description="Helical" evidence="1">
    <location>
        <begin position="124"/>
        <end position="148"/>
    </location>
</feature>
<dbReference type="InParanoid" id="A2E1E6"/>